<organism evidence="2 3">
    <name type="scientific">Spiroplasma mirum ATCC 29335</name>
    <dbReference type="NCBI Taxonomy" id="838561"/>
    <lineage>
        <taxon>Bacteria</taxon>
        <taxon>Bacillati</taxon>
        <taxon>Mycoplasmatota</taxon>
        <taxon>Mollicutes</taxon>
        <taxon>Entomoplasmatales</taxon>
        <taxon>Spiroplasmataceae</taxon>
        <taxon>Spiroplasma</taxon>
    </lineage>
</organism>
<dbReference type="KEGG" id="smia:P344_03285"/>
<dbReference type="PATRIC" id="fig|838561.3.peg.640"/>
<reference evidence="2 3" key="1">
    <citation type="submission" date="2013-09" db="EMBL/GenBank/DDBJ databases">
        <title>Complete genome sequence of Spiroplasma mirum suckling mouse cataract agent.</title>
        <authorList>
            <person name="Landry C.A."/>
            <person name="Bastian F.O."/>
            <person name="Thune R.L."/>
        </authorList>
    </citation>
    <scope>NUCLEOTIDE SEQUENCE [LARGE SCALE GENOMIC DNA]</scope>
    <source>
        <strain evidence="2 3">SMCA</strain>
    </source>
</reference>
<dbReference type="EMBL" id="CP006720">
    <property type="protein sequence ID" value="AHI58000.1"/>
    <property type="molecule type" value="Genomic_DNA"/>
</dbReference>
<dbReference type="STRING" id="838561.P344_03285"/>
<evidence type="ECO:0000256" key="1">
    <source>
        <dbReference type="SAM" id="MobiDB-lite"/>
    </source>
</evidence>
<keyword evidence="3" id="KW-1185">Reference proteome</keyword>
<dbReference type="KEGG" id="smir:SMM_0555"/>
<feature type="region of interest" description="Disordered" evidence="1">
    <location>
        <begin position="105"/>
        <end position="127"/>
    </location>
</feature>
<dbReference type="AlphaFoldDB" id="W0GL43"/>
<name>W0GL43_9MOLU</name>
<protein>
    <submittedName>
        <fullName evidence="2">Uncharacterized protein</fullName>
    </submittedName>
</protein>
<proteinExistence type="predicted"/>
<sequence>MVGDGSNPDNEAMHQFILNTLTSYKGYLGKLFNNIDQAMANDWFDNIFLNKNWNITAEGTEVDGTILGRVYKDGQLVGVRYQLDYYGSKDSLTDLEHHQPLGYTNSAARPEADWDPSNPKARVDVPNMAPNNSWEKSDWEAYDSEGTDYLKNSGQVKYIYIVEFDDEARMLGTFAGLNDWTTHAFKIMDFAWYYNNNNNKLYY</sequence>
<evidence type="ECO:0000313" key="2">
    <source>
        <dbReference type="EMBL" id="AHI58000.1"/>
    </source>
</evidence>
<accession>W0GL43</accession>
<evidence type="ECO:0000313" key="3">
    <source>
        <dbReference type="Proteomes" id="UP000019260"/>
    </source>
</evidence>
<gene>
    <name evidence="2" type="ORF">P344_03285</name>
</gene>
<dbReference type="OrthoDB" id="387077at2"/>
<dbReference type="HOGENOM" id="CLU_1348225_0_0_14"/>
<dbReference type="Proteomes" id="UP000019260">
    <property type="component" value="Chromosome"/>
</dbReference>
<dbReference type="RefSeq" id="WP_025317341.1">
    <property type="nucleotide sequence ID" value="NZ_CP006720.1"/>
</dbReference>